<protein>
    <submittedName>
        <fullName evidence="1">Uncharacterized protein</fullName>
    </submittedName>
</protein>
<organism evidence="1 2">
    <name type="scientific">Staphylococcus phage phiSA_BS1</name>
    <dbReference type="NCBI Taxonomy" id="2126734"/>
    <lineage>
        <taxon>Viruses</taxon>
        <taxon>Duplodnaviria</taxon>
        <taxon>Heunggongvirae</taxon>
        <taxon>Uroviricota</taxon>
        <taxon>Caudoviricetes</taxon>
        <taxon>Herelleviridae</taxon>
        <taxon>Twortvirinae</taxon>
        <taxon>Baoshanvirus</taxon>
        <taxon>Baoshanvirus BS1</taxon>
    </lineage>
</organism>
<sequence>MEYNKETVQNKNEIVFYDEIEEKYVKEVNHNNVPVSFTKILEEALTIPNTIKFKNSRKYESLLENDNVTPINKIETTTYTTRLEGF</sequence>
<dbReference type="EMBL" id="MH078572">
    <property type="protein sequence ID" value="AVP40407.1"/>
    <property type="molecule type" value="Genomic_DNA"/>
</dbReference>
<name>A0A2P1MXU3_9CAUD</name>
<accession>A0A2P1MXU3</accession>
<dbReference type="KEGG" id="vg:54990163"/>
<keyword evidence="2" id="KW-1185">Reference proteome</keyword>
<evidence type="ECO:0000313" key="1">
    <source>
        <dbReference type="EMBL" id="AVP40407.1"/>
    </source>
</evidence>
<dbReference type="RefSeq" id="YP_009799674.1">
    <property type="nucleotide sequence ID" value="NC_047945.1"/>
</dbReference>
<reference evidence="1 2" key="1">
    <citation type="submission" date="2018-03" db="EMBL/GenBank/DDBJ databases">
        <title>Isolation, the biological characteristics and genomics of two new strains of lysate Staphylococcus aureus phage.</title>
        <authorList>
            <person name="Jin X."/>
            <person name="Zhang C."/>
        </authorList>
    </citation>
    <scope>NUCLEOTIDE SEQUENCE [LARGE SCALE GENOMIC DNA]</scope>
</reference>
<proteinExistence type="predicted"/>
<evidence type="ECO:0000313" key="2">
    <source>
        <dbReference type="Proteomes" id="UP000241797"/>
    </source>
</evidence>
<dbReference type="Proteomes" id="UP000241797">
    <property type="component" value="Segment"/>
</dbReference>
<dbReference type="GeneID" id="54990163"/>